<keyword evidence="2" id="KW-1185">Reference proteome</keyword>
<protein>
    <submittedName>
        <fullName evidence="1">Uncharacterized protein</fullName>
    </submittedName>
</protein>
<sequence>MLRSVRPVGLLRAVHTKSKADPVDLKFSPLTADDYDVAFNACNYDYAGAEPMARALGLGPDKTAGYVDYVVRAAIADGYSFKATDLKSGKHVGFALCSVEPTTKKIDQAALHDAFLPLFNIYSKCNAIFDEWNAAEGKWNKWLSYNIAWIAPDYRGNHSLSRHISTTGLDVAKLKQEGIGGMKGVSVTKAVLKVAKRNGWQAVGTVPRAEYIVHRVPLPNDGFMATTIVKPLE</sequence>
<dbReference type="Proteomes" id="UP001177023">
    <property type="component" value="Unassembled WGS sequence"/>
</dbReference>
<dbReference type="PANTHER" id="PTHR20905">
    <property type="entry name" value="N-ACETYLTRANSFERASE-RELATED"/>
    <property type="match status" value="1"/>
</dbReference>
<proteinExistence type="predicted"/>
<dbReference type="EMBL" id="CATQJA010002706">
    <property type="protein sequence ID" value="CAJ0585665.1"/>
    <property type="molecule type" value="Genomic_DNA"/>
</dbReference>
<dbReference type="GO" id="GO:0008080">
    <property type="term" value="F:N-acetyltransferase activity"/>
    <property type="evidence" value="ECO:0007669"/>
    <property type="project" value="TreeGrafter"/>
</dbReference>
<evidence type="ECO:0000313" key="2">
    <source>
        <dbReference type="Proteomes" id="UP001177023"/>
    </source>
</evidence>
<comment type="caution">
    <text evidence="1">The sequence shown here is derived from an EMBL/GenBank/DDBJ whole genome shotgun (WGS) entry which is preliminary data.</text>
</comment>
<dbReference type="Gene3D" id="3.40.630.30">
    <property type="match status" value="1"/>
</dbReference>
<feature type="non-terminal residue" evidence="1">
    <location>
        <position position="1"/>
    </location>
</feature>
<name>A0AA36GC52_9BILA</name>
<evidence type="ECO:0000313" key="1">
    <source>
        <dbReference type="EMBL" id="CAJ0585665.1"/>
    </source>
</evidence>
<reference evidence="1" key="1">
    <citation type="submission" date="2023-06" db="EMBL/GenBank/DDBJ databases">
        <authorList>
            <person name="Delattre M."/>
        </authorList>
    </citation>
    <scope>NUCLEOTIDE SEQUENCE</scope>
    <source>
        <strain evidence="1">AF72</strain>
    </source>
</reference>
<organism evidence="1 2">
    <name type="scientific">Mesorhabditis spiculigera</name>
    <dbReference type="NCBI Taxonomy" id="96644"/>
    <lineage>
        <taxon>Eukaryota</taxon>
        <taxon>Metazoa</taxon>
        <taxon>Ecdysozoa</taxon>
        <taxon>Nematoda</taxon>
        <taxon>Chromadorea</taxon>
        <taxon>Rhabditida</taxon>
        <taxon>Rhabditina</taxon>
        <taxon>Rhabditomorpha</taxon>
        <taxon>Rhabditoidea</taxon>
        <taxon>Rhabditidae</taxon>
        <taxon>Mesorhabditinae</taxon>
        <taxon>Mesorhabditis</taxon>
    </lineage>
</organism>
<dbReference type="PANTHER" id="PTHR20905:SF30">
    <property type="entry name" value="N-ACETYLTRANSFERASE DOMAIN-CONTAINING PROTEIN"/>
    <property type="match status" value="1"/>
</dbReference>
<gene>
    <name evidence="1" type="ORF">MSPICULIGERA_LOCUS23677</name>
</gene>
<dbReference type="AlphaFoldDB" id="A0AA36GC52"/>
<accession>A0AA36GC52</accession>